<feature type="compositionally biased region" description="Low complexity" evidence="1">
    <location>
        <begin position="40"/>
        <end position="59"/>
    </location>
</feature>
<dbReference type="EMBL" id="AK358831">
    <property type="protein sequence ID" value="BAJ90042.1"/>
    <property type="molecule type" value="mRNA"/>
</dbReference>
<protein>
    <submittedName>
        <fullName evidence="2">Predicted protein</fullName>
    </submittedName>
</protein>
<reference evidence="2" key="1">
    <citation type="journal article" date="2011" name="Plant Physiol.">
        <title>Comprehensive sequence analysis of 24,783 barley full-length cDNAs derived from 12 clone libraries.</title>
        <authorList>
            <person name="Matsumoto T."/>
            <person name="Tanaka T."/>
            <person name="Sakai H."/>
            <person name="Amano N."/>
            <person name="Kanamori H."/>
            <person name="Kurita K."/>
            <person name="Kikuta A."/>
            <person name="Kamiya K."/>
            <person name="Yamamoto M."/>
            <person name="Ikawa H."/>
            <person name="Fujii N."/>
            <person name="Hori K."/>
            <person name="Itoh T."/>
            <person name="Sato K."/>
        </authorList>
    </citation>
    <scope>NUCLEOTIDE SEQUENCE</scope>
    <source>
        <tissue evidence="2">Shoot</tissue>
    </source>
</reference>
<evidence type="ECO:0000313" key="2">
    <source>
        <dbReference type="EMBL" id="BAJ90042.1"/>
    </source>
</evidence>
<dbReference type="AlphaFoldDB" id="F2D4M1"/>
<organism evidence="2">
    <name type="scientific">Hordeum vulgare subsp. vulgare</name>
    <name type="common">Domesticated barley</name>
    <dbReference type="NCBI Taxonomy" id="112509"/>
    <lineage>
        <taxon>Eukaryota</taxon>
        <taxon>Viridiplantae</taxon>
        <taxon>Streptophyta</taxon>
        <taxon>Embryophyta</taxon>
        <taxon>Tracheophyta</taxon>
        <taxon>Spermatophyta</taxon>
        <taxon>Magnoliopsida</taxon>
        <taxon>Liliopsida</taxon>
        <taxon>Poales</taxon>
        <taxon>Poaceae</taxon>
        <taxon>BOP clade</taxon>
        <taxon>Pooideae</taxon>
        <taxon>Triticodae</taxon>
        <taxon>Triticeae</taxon>
        <taxon>Hordeinae</taxon>
        <taxon>Hordeum</taxon>
    </lineage>
</organism>
<sequence length="81" mass="8315">MASSRVAQPCSTSPPRRPPAHPADASHVAQRPDPADSAGRHAPSRPSSSSDRGSASQPGVDEAALMLLEHTPIPPASKTCL</sequence>
<evidence type="ECO:0000256" key="1">
    <source>
        <dbReference type="SAM" id="MobiDB-lite"/>
    </source>
</evidence>
<name>F2D4M1_HORVV</name>
<proteinExistence type="evidence at transcript level"/>
<accession>F2D4M1</accession>
<feature type="compositionally biased region" description="Polar residues" evidence="1">
    <location>
        <begin position="1"/>
        <end position="11"/>
    </location>
</feature>
<feature type="region of interest" description="Disordered" evidence="1">
    <location>
        <begin position="1"/>
        <end position="81"/>
    </location>
</feature>